<feature type="transmembrane region" description="Helical" evidence="6">
    <location>
        <begin position="421"/>
        <end position="440"/>
    </location>
</feature>
<evidence type="ECO:0000256" key="1">
    <source>
        <dbReference type="ARBA" id="ARBA00004141"/>
    </source>
</evidence>
<dbReference type="EMBL" id="CABVQD010000066">
    <property type="protein sequence ID" value="VWC48522.1"/>
    <property type="molecule type" value="Genomic_DNA"/>
</dbReference>
<dbReference type="AlphaFoldDB" id="A0A6J5F9S2"/>
<dbReference type="RefSeq" id="WP_081896882.1">
    <property type="nucleotide sequence ID" value="NZ_CABVQD010000066.1"/>
</dbReference>
<dbReference type="InterPro" id="IPR020846">
    <property type="entry name" value="MFS_dom"/>
</dbReference>
<organism evidence="8 9">
    <name type="scientific">Burkholderia paludis</name>
    <dbReference type="NCBI Taxonomy" id="1506587"/>
    <lineage>
        <taxon>Bacteria</taxon>
        <taxon>Pseudomonadati</taxon>
        <taxon>Pseudomonadota</taxon>
        <taxon>Betaproteobacteria</taxon>
        <taxon>Burkholderiales</taxon>
        <taxon>Burkholderiaceae</taxon>
        <taxon>Burkholderia</taxon>
        <taxon>Burkholderia cepacia complex</taxon>
    </lineage>
</organism>
<evidence type="ECO:0000256" key="6">
    <source>
        <dbReference type="SAM" id="Phobius"/>
    </source>
</evidence>
<feature type="transmembrane region" description="Helical" evidence="6">
    <location>
        <begin position="110"/>
        <end position="130"/>
    </location>
</feature>
<evidence type="ECO:0000256" key="5">
    <source>
        <dbReference type="SAM" id="MobiDB-lite"/>
    </source>
</evidence>
<sequence>MVTPTHSTSPAPFATPADNQPLGTVHAPSPASFAVSPVYAWTVFTLTFALLLADFMSRQVLISVFPFLKAQWLLSDTQLGTLSSVVSIMVGLLTFPLSLLADRYGRVRSLIAMAILWSLATLGCAVSASYGDMLVARFFVGVGEAAYGSVGLAVVISVFPARWRATLSGAFLAGGAFGSTLGMALSGFIAARFGWRWSFTTMAIVGLVLAALYRLCVTEREIPLAECAPRRIREPRASLRSSVQKLRGALFASKSVVFAYVGSGIQLAVPGALATWLPSYLTRNFGMRVDGAGMLAAVFVLASGIGLIVCGMLTDHASRRVPHRKFTTMIVLSIVSFASLSVAFQLPPGPAQLALIGIGMFVSAGACASTGAVVANLTAPAFHATAMALWALANNLLGLASGPIVAGVLADRFDLRTALQIVPFAALAAALLFAVGSRYYRSDLDRATTSRDHSSN</sequence>
<proteinExistence type="predicted"/>
<accession>A0A6J5F9S2</accession>
<dbReference type="GO" id="GO:0005886">
    <property type="term" value="C:plasma membrane"/>
    <property type="evidence" value="ECO:0007669"/>
    <property type="project" value="TreeGrafter"/>
</dbReference>
<feature type="transmembrane region" description="Helical" evidence="6">
    <location>
        <begin position="136"/>
        <end position="159"/>
    </location>
</feature>
<dbReference type="Proteomes" id="UP000494330">
    <property type="component" value="Unassembled WGS sequence"/>
</dbReference>
<feature type="transmembrane region" description="Helical" evidence="6">
    <location>
        <begin position="352"/>
        <end position="375"/>
    </location>
</feature>
<evidence type="ECO:0000313" key="8">
    <source>
        <dbReference type="EMBL" id="VWC48522.1"/>
    </source>
</evidence>
<comment type="subcellular location">
    <subcellularLocation>
        <location evidence="1">Membrane</location>
        <topology evidence="1">Multi-pass membrane protein</topology>
    </subcellularLocation>
</comment>
<dbReference type="Gene3D" id="1.20.1250.20">
    <property type="entry name" value="MFS general substrate transporter like domains"/>
    <property type="match status" value="2"/>
</dbReference>
<keyword evidence="9" id="KW-1185">Reference proteome</keyword>
<dbReference type="InterPro" id="IPR011701">
    <property type="entry name" value="MFS"/>
</dbReference>
<feature type="transmembrane region" description="Helical" evidence="6">
    <location>
        <begin position="291"/>
        <end position="314"/>
    </location>
</feature>
<keyword evidence="2 6" id="KW-0812">Transmembrane</keyword>
<reference evidence="8 9" key="1">
    <citation type="submission" date="2019-09" db="EMBL/GenBank/DDBJ databases">
        <authorList>
            <person name="Depoorter E."/>
        </authorList>
    </citation>
    <scope>NUCLEOTIDE SEQUENCE [LARGE SCALE GENOMIC DNA]</scope>
    <source>
        <strain evidence="8">LMG 30113</strain>
    </source>
</reference>
<feature type="transmembrane region" description="Helical" evidence="6">
    <location>
        <begin position="326"/>
        <end position="346"/>
    </location>
</feature>
<dbReference type="InterPro" id="IPR036259">
    <property type="entry name" value="MFS_trans_sf"/>
</dbReference>
<feature type="transmembrane region" description="Helical" evidence="6">
    <location>
        <begin position="77"/>
        <end position="98"/>
    </location>
</feature>
<feature type="region of interest" description="Disordered" evidence="5">
    <location>
        <begin position="1"/>
        <end position="20"/>
    </location>
</feature>
<protein>
    <submittedName>
        <fullName evidence="8">Multidrug DMT transporter permease</fullName>
    </submittedName>
</protein>
<evidence type="ECO:0000256" key="3">
    <source>
        <dbReference type="ARBA" id="ARBA00022989"/>
    </source>
</evidence>
<feature type="transmembrane region" description="Helical" evidence="6">
    <location>
        <begin position="257"/>
        <end position="279"/>
    </location>
</feature>
<dbReference type="PANTHER" id="PTHR23508">
    <property type="entry name" value="CARBOXYLIC ACID TRANSPORTER PROTEIN HOMOLOG"/>
    <property type="match status" value="1"/>
</dbReference>
<evidence type="ECO:0000256" key="2">
    <source>
        <dbReference type="ARBA" id="ARBA00022692"/>
    </source>
</evidence>
<dbReference type="SUPFAM" id="SSF103473">
    <property type="entry name" value="MFS general substrate transporter"/>
    <property type="match status" value="1"/>
</dbReference>
<keyword evidence="4 6" id="KW-0472">Membrane</keyword>
<dbReference type="GO" id="GO:0046943">
    <property type="term" value="F:carboxylic acid transmembrane transporter activity"/>
    <property type="evidence" value="ECO:0007669"/>
    <property type="project" value="TreeGrafter"/>
</dbReference>
<gene>
    <name evidence="8" type="ORF">BPA30113_07527</name>
</gene>
<feature type="compositionally biased region" description="Polar residues" evidence="5">
    <location>
        <begin position="1"/>
        <end position="10"/>
    </location>
</feature>
<evidence type="ECO:0000313" key="9">
    <source>
        <dbReference type="Proteomes" id="UP000494330"/>
    </source>
</evidence>
<feature type="transmembrane region" description="Helical" evidence="6">
    <location>
        <begin position="171"/>
        <end position="191"/>
    </location>
</feature>
<keyword evidence="3 6" id="KW-1133">Transmembrane helix</keyword>
<name>A0A6J5F9S2_9BURK</name>
<feature type="transmembrane region" description="Helical" evidence="6">
    <location>
        <begin position="387"/>
        <end position="409"/>
    </location>
</feature>
<dbReference type="Pfam" id="PF07690">
    <property type="entry name" value="MFS_1"/>
    <property type="match status" value="1"/>
</dbReference>
<dbReference type="CDD" id="cd17325">
    <property type="entry name" value="MFS_MdtG_SLC18_like"/>
    <property type="match status" value="1"/>
</dbReference>
<evidence type="ECO:0000259" key="7">
    <source>
        <dbReference type="PROSITE" id="PS50850"/>
    </source>
</evidence>
<dbReference type="PANTHER" id="PTHR23508:SF10">
    <property type="entry name" value="CARBOXYLIC ACID TRANSPORTER PROTEIN HOMOLOG"/>
    <property type="match status" value="1"/>
</dbReference>
<feature type="domain" description="Major facilitator superfamily (MFS) profile" evidence="7">
    <location>
        <begin position="42"/>
        <end position="441"/>
    </location>
</feature>
<evidence type="ECO:0000256" key="4">
    <source>
        <dbReference type="ARBA" id="ARBA00023136"/>
    </source>
</evidence>
<feature type="transmembrane region" description="Helical" evidence="6">
    <location>
        <begin position="197"/>
        <end position="216"/>
    </location>
</feature>
<dbReference type="PROSITE" id="PS50850">
    <property type="entry name" value="MFS"/>
    <property type="match status" value="1"/>
</dbReference>
<feature type="transmembrane region" description="Helical" evidence="6">
    <location>
        <begin position="38"/>
        <end position="57"/>
    </location>
</feature>